<keyword evidence="4" id="KW-1185">Reference proteome</keyword>
<keyword evidence="2" id="KW-1133">Transmembrane helix</keyword>
<keyword evidence="2" id="KW-0812">Transmembrane</keyword>
<sequence length="173" mass="19779">MGKRIEAASREKGESVRRSGRRTQSKRALIGAGTVLFTMTTTVTTINYYYFLVVGGIAFTRCLLVAFFVDQIVREDFPVDAIKKVVRDEVRRCSGLTNDWYPYEFTNCTPPQGIGNISVVRCVIDYRDERLELYSSHLYIKNESITNLFALKNFLAKRKISGRFHHAECVTCT</sequence>
<evidence type="ECO:0000256" key="1">
    <source>
        <dbReference type="SAM" id="MobiDB-lite"/>
    </source>
</evidence>
<dbReference type="AlphaFoldDB" id="A0A834NQE3"/>
<protein>
    <submittedName>
        <fullName evidence="3">Uncharacterized protein</fullName>
    </submittedName>
</protein>
<reference evidence="3" key="1">
    <citation type="journal article" date="2020" name="G3 (Bethesda)">
        <title>High-Quality Assemblies for Three Invasive Social Wasps from the &lt;i&gt;Vespula&lt;/i&gt; Genus.</title>
        <authorList>
            <person name="Harrop T.W.R."/>
            <person name="Guhlin J."/>
            <person name="McLaughlin G.M."/>
            <person name="Permina E."/>
            <person name="Stockwell P."/>
            <person name="Gilligan J."/>
            <person name="Le Lec M.F."/>
            <person name="Gruber M.A.M."/>
            <person name="Quinn O."/>
            <person name="Lovegrove M."/>
            <person name="Duncan E.J."/>
            <person name="Remnant E.J."/>
            <person name="Van Eeckhoven J."/>
            <person name="Graham B."/>
            <person name="Knapp R.A."/>
            <person name="Langford K.W."/>
            <person name="Kronenberg Z."/>
            <person name="Press M.O."/>
            <person name="Eacker S.M."/>
            <person name="Wilson-Rankin E.E."/>
            <person name="Purcell J."/>
            <person name="Lester P.J."/>
            <person name="Dearden P.K."/>
        </authorList>
    </citation>
    <scope>NUCLEOTIDE SEQUENCE</scope>
    <source>
        <strain evidence="3">Volc-1</strain>
    </source>
</reference>
<proteinExistence type="predicted"/>
<feature type="region of interest" description="Disordered" evidence="1">
    <location>
        <begin position="1"/>
        <end position="22"/>
    </location>
</feature>
<dbReference type="EMBL" id="JACSDY010000011">
    <property type="protein sequence ID" value="KAF7415552.1"/>
    <property type="molecule type" value="Genomic_DNA"/>
</dbReference>
<accession>A0A834NQE3</accession>
<organism evidence="3 4">
    <name type="scientific">Vespula pensylvanica</name>
    <name type="common">Western yellow jacket</name>
    <name type="synonym">Wasp</name>
    <dbReference type="NCBI Taxonomy" id="30213"/>
    <lineage>
        <taxon>Eukaryota</taxon>
        <taxon>Metazoa</taxon>
        <taxon>Ecdysozoa</taxon>
        <taxon>Arthropoda</taxon>
        <taxon>Hexapoda</taxon>
        <taxon>Insecta</taxon>
        <taxon>Pterygota</taxon>
        <taxon>Neoptera</taxon>
        <taxon>Endopterygota</taxon>
        <taxon>Hymenoptera</taxon>
        <taxon>Apocrita</taxon>
        <taxon>Aculeata</taxon>
        <taxon>Vespoidea</taxon>
        <taxon>Vespidae</taxon>
        <taxon>Vespinae</taxon>
        <taxon>Vespula</taxon>
    </lineage>
</organism>
<evidence type="ECO:0000256" key="2">
    <source>
        <dbReference type="SAM" id="Phobius"/>
    </source>
</evidence>
<dbReference type="Proteomes" id="UP000600918">
    <property type="component" value="Unassembled WGS sequence"/>
</dbReference>
<gene>
    <name evidence="3" type="ORF">H0235_012144</name>
</gene>
<name>A0A834NQE3_VESPE</name>
<feature type="transmembrane region" description="Helical" evidence="2">
    <location>
        <begin position="49"/>
        <end position="69"/>
    </location>
</feature>
<comment type="caution">
    <text evidence="3">The sequence shown here is derived from an EMBL/GenBank/DDBJ whole genome shotgun (WGS) entry which is preliminary data.</text>
</comment>
<evidence type="ECO:0000313" key="4">
    <source>
        <dbReference type="Proteomes" id="UP000600918"/>
    </source>
</evidence>
<feature type="compositionally biased region" description="Basic and acidic residues" evidence="1">
    <location>
        <begin position="1"/>
        <end position="17"/>
    </location>
</feature>
<keyword evidence="2" id="KW-0472">Membrane</keyword>
<evidence type="ECO:0000313" key="3">
    <source>
        <dbReference type="EMBL" id="KAF7415552.1"/>
    </source>
</evidence>